<comment type="similarity">
    <text evidence="2 10">Belongs to the MscL family.</text>
</comment>
<evidence type="ECO:0000256" key="2">
    <source>
        <dbReference type="ARBA" id="ARBA00007254"/>
    </source>
</evidence>
<evidence type="ECO:0000256" key="3">
    <source>
        <dbReference type="ARBA" id="ARBA00022448"/>
    </source>
</evidence>
<organism evidence="11 12">
    <name type="scientific">Botrimarina hoheduenensis</name>
    <dbReference type="NCBI Taxonomy" id="2528000"/>
    <lineage>
        <taxon>Bacteria</taxon>
        <taxon>Pseudomonadati</taxon>
        <taxon>Planctomycetota</taxon>
        <taxon>Planctomycetia</taxon>
        <taxon>Pirellulales</taxon>
        <taxon>Lacipirellulaceae</taxon>
        <taxon>Botrimarina</taxon>
    </lineage>
</organism>
<dbReference type="EMBL" id="SJPH01000001">
    <property type="protein sequence ID" value="TWT48623.1"/>
    <property type="molecule type" value="Genomic_DNA"/>
</dbReference>
<keyword evidence="9 10" id="KW-0407">Ion channel</keyword>
<dbReference type="HAMAP" id="MF_00115">
    <property type="entry name" value="MscL"/>
    <property type="match status" value="1"/>
</dbReference>
<evidence type="ECO:0000313" key="12">
    <source>
        <dbReference type="Proteomes" id="UP000318995"/>
    </source>
</evidence>
<comment type="function">
    <text evidence="10">Channel that opens in response to stretch forces in the membrane lipid bilayer. May participate in the regulation of osmotic pressure changes within the cell.</text>
</comment>
<dbReference type="RefSeq" id="WP_146570833.1">
    <property type="nucleotide sequence ID" value="NZ_SJPH01000001.1"/>
</dbReference>
<keyword evidence="5 10" id="KW-0812">Transmembrane</keyword>
<evidence type="ECO:0000256" key="10">
    <source>
        <dbReference type="HAMAP-Rule" id="MF_00115"/>
    </source>
</evidence>
<evidence type="ECO:0000256" key="9">
    <source>
        <dbReference type="ARBA" id="ARBA00023303"/>
    </source>
</evidence>
<dbReference type="InterPro" id="IPR001185">
    <property type="entry name" value="MS_channel"/>
</dbReference>
<feature type="transmembrane region" description="Helical" evidence="10">
    <location>
        <begin position="76"/>
        <end position="99"/>
    </location>
</feature>
<evidence type="ECO:0000256" key="7">
    <source>
        <dbReference type="ARBA" id="ARBA00023065"/>
    </source>
</evidence>
<dbReference type="AlphaFoldDB" id="A0A5C5WEU2"/>
<dbReference type="GO" id="GO:0005886">
    <property type="term" value="C:plasma membrane"/>
    <property type="evidence" value="ECO:0007669"/>
    <property type="project" value="UniProtKB-SubCell"/>
</dbReference>
<evidence type="ECO:0000256" key="6">
    <source>
        <dbReference type="ARBA" id="ARBA00022989"/>
    </source>
</evidence>
<accession>A0A5C5WEU2</accession>
<dbReference type="PANTHER" id="PTHR30266">
    <property type="entry name" value="MECHANOSENSITIVE CHANNEL MSCL"/>
    <property type="match status" value="1"/>
</dbReference>
<dbReference type="SUPFAM" id="SSF81330">
    <property type="entry name" value="Gated mechanosensitive channel"/>
    <property type="match status" value="1"/>
</dbReference>
<keyword evidence="3 10" id="KW-0813">Transport</keyword>
<reference evidence="11 12" key="1">
    <citation type="submission" date="2019-02" db="EMBL/GenBank/DDBJ databases">
        <title>Deep-cultivation of Planctomycetes and their phenomic and genomic characterization uncovers novel biology.</title>
        <authorList>
            <person name="Wiegand S."/>
            <person name="Jogler M."/>
            <person name="Boedeker C."/>
            <person name="Pinto D."/>
            <person name="Vollmers J."/>
            <person name="Rivas-Marin E."/>
            <person name="Kohn T."/>
            <person name="Peeters S.H."/>
            <person name="Heuer A."/>
            <person name="Rast P."/>
            <person name="Oberbeckmann S."/>
            <person name="Bunk B."/>
            <person name="Jeske O."/>
            <person name="Meyerdierks A."/>
            <person name="Storesund J.E."/>
            <person name="Kallscheuer N."/>
            <person name="Luecker S."/>
            <person name="Lage O.M."/>
            <person name="Pohl T."/>
            <person name="Merkel B.J."/>
            <person name="Hornburger P."/>
            <person name="Mueller R.-W."/>
            <person name="Bruemmer F."/>
            <person name="Labrenz M."/>
            <person name="Spormann A.M."/>
            <person name="Op Den Camp H."/>
            <person name="Overmann J."/>
            <person name="Amann R."/>
            <person name="Jetten M.S.M."/>
            <person name="Mascher T."/>
            <person name="Medema M.H."/>
            <person name="Devos D.P."/>
            <person name="Kaster A.-K."/>
            <person name="Ovreas L."/>
            <person name="Rohde M."/>
            <person name="Galperin M.Y."/>
            <person name="Jogler C."/>
        </authorList>
    </citation>
    <scope>NUCLEOTIDE SEQUENCE [LARGE SCALE GENOMIC DNA]</scope>
    <source>
        <strain evidence="11 12">Pla111</strain>
    </source>
</reference>
<dbReference type="GO" id="GO:0008381">
    <property type="term" value="F:mechanosensitive monoatomic ion channel activity"/>
    <property type="evidence" value="ECO:0007669"/>
    <property type="project" value="UniProtKB-UniRule"/>
</dbReference>
<comment type="subcellular location">
    <subcellularLocation>
        <location evidence="1 10">Cell membrane</location>
        <topology evidence="1 10">Multi-pass membrane protein</topology>
    </subcellularLocation>
</comment>
<evidence type="ECO:0000256" key="4">
    <source>
        <dbReference type="ARBA" id="ARBA00022475"/>
    </source>
</evidence>
<evidence type="ECO:0000256" key="8">
    <source>
        <dbReference type="ARBA" id="ARBA00023136"/>
    </source>
</evidence>
<name>A0A5C5WEU2_9BACT</name>
<dbReference type="PANTHER" id="PTHR30266:SF2">
    <property type="entry name" value="LARGE-CONDUCTANCE MECHANOSENSITIVE CHANNEL"/>
    <property type="match status" value="1"/>
</dbReference>
<keyword evidence="7 10" id="KW-0406">Ion transport</keyword>
<dbReference type="Proteomes" id="UP000318995">
    <property type="component" value="Unassembled WGS sequence"/>
</dbReference>
<feature type="transmembrane region" description="Helical" evidence="10">
    <location>
        <begin position="16"/>
        <end position="37"/>
    </location>
</feature>
<keyword evidence="4 10" id="KW-1003">Cell membrane</keyword>
<dbReference type="OrthoDB" id="9810350at2"/>
<evidence type="ECO:0000313" key="11">
    <source>
        <dbReference type="EMBL" id="TWT48623.1"/>
    </source>
</evidence>
<dbReference type="NCBIfam" id="TIGR00220">
    <property type="entry name" value="mscL"/>
    <property type="match status" value="1"/>
</dbReference>
<gene>
    <name evidence="10 11" type="primary">mscL</name>
    <name evidence="11" type="ORF">Pla111_03980</name>
</gene>
<dbReference type="PRINTS" id="PR01264">
    <property type="entry name" value="MECHCHANNEL"/>
</dbReference>
<dbReference type="InterPro" id="IPR019823">
    <property type="entry name" value="Mechanosensitive_channel_CS"/>
</dbReference>
<dbReference type="InterPro" id="IPR037673">
    <property type="entry name" value="MSC/AndL"/>
</dbReference>
<proteinExistence type="inferred from homology"/>
<dbReference type="NCBIfam" id="NF001843">
    <property type="entry name" value="PRK00567.1-4"/>
    <property type="match status" value="1"/>
</dbReference>
<keyword evidence="6 10" id="KW-1133">Transmembrane helix</keyword>
<dbReference type="PROSITE" id="PS01327">
    <property type="entry name" value="MSCL"/>
    <property type="match status" value="1"/>
</dbReference>
<keyword evidence="8 10" id="KW-0472">Membrane</keyword>
<comment type="subunit">
    <text evidence="10">Homopentamer.</text>
</comment>
<protein>
    <recommendedName>
        <fullName evidence="10">Large-conductance mechanosensitive channel</fullName>
    </recommendedName>
</protein>
<dbReference type="Pfam" id="PF01741">
    <property type="entry name" value="MscL"/>
    <property type="match status" value="1"/>
</dbReference>
<evidence type="ECO:0000256" key="1">
    <source>
        <dbReference type="ARBA" id="ARBA00004651"/>
    </source>
</evidence>
<sequence length="134" mass="14183">MGLLSEFKAFAMRGNVVDMAVGIVIGGAFGQIISALVDKILMPLTGALTGGVDFSQRSSKLTVPGLEELNLPAPEIGWGAFVQASINFIIVAFALFMVIKVMNSLKKAEEAAPPAAPPEDVLLLREIRDALKKS</sequence>
<keyword evidence="12" id="KW-1185">Reference proteome</keyword>
<evidence type="ECO:0000256" key="5">
    <source>
        <dbReference type="ARBA" id="ARBA00022692"/>
    </source>
</evidence>
<dbReference type="InterPro" id="IPR036019">
    <property type="entry name" value="MscL_channel"/>
</dbReference>
<dbReference type="Gene3D" id="1.10.1200.120">
    <property type="entry name" value="Large-conductance mechanosensitive channel, MscL, domain 1"/>
    <property type="match status" value="1"/>
</dbReference>
<comment type="caution">
    <text evidence="11">The sequence shown here is derived from an EMBL/GenBank/DDBJ whole genome shotgun (WGS) entry which is preliminary data.</text>
</comment>